<proteinExistence type="predicted"/>
<dbReference type="AlphaFoldDB" id="A0A7D5SP28"/>
<reference evidence="1 2" key="1">
    <citation type="journal article" date="2019" name="Microbiome">
        <title>Annotated bacterial chromosomes from frame-shift-corrected long-read metagenomic data.</title>
        <authorList>
            <person name="Arumugam K."/>
            <person name="Bagci C."/>
            <person name="Bessarab I."/>
            <person name="Beier S."/>
            <person name="Buchfink B."/>
            <person name="Gorska A."/>
            <person name="Qiu G."/>
            <person name="Huson D.H."/>
            <person name="Williams R.B.H."/>
        </authorList>
    </citation>
    <scope>NUCLEOTIDE SEQUENCE [LARGE SCALE GENOMIC DNA]</scope>
    <source>
        <strain evidence="1">SSA1</strain>
    </source>
</reference>
<gene>
    <name evidence="1" type="ORF">HWD57_11070</name>
</gene>
<organism evidence="1 2">
    <name type="scientific">Candidatus Accumulibacter cognatus</name>
    <dbReference type="NCBI Taxonomy" id="2954383"/>
    <lineage>
        <taxon>Bacteria</taxon>
        <taxon>Pseudomonadati</taxon>
        <taxon>Pseudomonadota</taxon>
        <taxon>Betaproteobacteria</taxon>
        <taxon>Candidatus Accumulibacter</taxon>
    </lineage>
</organism>
<name>A0A7D5SP28_9PROT</name>
<accession>A0A7D5SP28</accession>
<sequence length="218" mass="23512">MSRLPAVTELAGGKSQRQRVWEAIRTHAAVSPHGAFNAEDVSRLSKVELPIVREYLIGLEAAGYLHAAAESEGGARRGVKKGRVLAKNNGVEAPRVRRDGSPVTQGSGTQSMWDAITVLDTFTPPLLAELAMVKPATAANYCGFLGRAGYLELVVPGHGTGRGGVASVWRCVRQHRNKPRAPMITRLKAVYDPNVHRIVWQDGADDCADQIDLGEVVE</sequence>
<evidence type="ECO:0000313" key="2">
    <source>
        <dbReference type="Proteomes" id="UP000509684"/>
    </source>
</evidence>
<dbReference type="Proteomes" id="UP000509684">
    <property type="component" value="Chromosome"/>
</dbReference>
<dbReference type="KEGG" id="acog:HWD57_11070"/>
<dbReference type="EMBL" id="CP058708">
    <property type="protein sequence ID" value="QLH50263.1"/>
    <property type="molecule type" value="Genomic_DNA"/>
</dbReference>
<evidence type="ECO:0000313" key="1">
    <source>
        <dbReference type="EMBL" id="QLH50263.1"/>
    </source>
</evidence>
<protein>
    <submittedName>
        <fullName evidence="1">Uncharacterized protein</fullName>
    </submittedName>
</protein>